<evidence type="ECO:0000256" key="1">
    <source>
        <dbReference type="ARBA" id="ARBA00022737"/>
    </source>
</evidence>
<dbReference type="InterPro" id="IPR051685">
    <property type="entry name" value="Ycf3/AcsC/BcsC/TPR_MFPF"/>
</dbReference>
<reference evidence="4 5" key="1">
    <citation type="submission" date="2018-02" db="EMBL/GenBank/DDBJ databases">
        <title>Genome sequence of Desulfovibrio carbinolicus DSM 3852.</title>
        <authorList>
            <person name="Wilbanks E."/>
            <person name="Skennerton C.T."/>
            <person name="Orphan V.J."/>
        </authorList>
    </citation>
    <scope>NUCLEOTIDE SEQUENCE [LARGE SCALE GENOMIC DNA]</scope>
    <source>
        <strain evidence="4 5">DSM 3852</strain>
    </source>
</reference>
<feature type="repeat" description="TPR" evidence="3">
    <location>
        <begin position="7"/>
        <end position="40"/>
    </location>
</feature>
<dbReference type="KEGG" id="dcb:C3Y92_19355"/>
<evidence type="ECO:0000313" key="5">
    <source>
        <dbReference type="Proteomes" id="UP000293296"/>
    </source>
</evidence>
<gene>
    <name evidence="4" type="ORF">C3Y92_19355</name>
</gene>
<protein>
    <submittedName>
        <fullName evidence="4">Uncharacterized protein</fullName>
    </submittedName>
</protein>
<dbReference type="PANTHER" id="PTHR44943:SF8">
    <property type="entry name" value="TPR REPEAT-CONTAINING PROTEIN MJ0263"/>
    <property type="match status" value="1"/>
</dbReference>
<dbReference type="InterPro" id="IPR019734">
    <property type="entry name" value="TPR_rpt"/>
</dbReference>
<name>A0A4P6I5D8_9BACT</name>
<dbReference type="Proteomes" id="UP000293296">
    <property type="component" value="Chromosome"/>
</dbReference>
<evidence type="ECO:0000256" key="3">
    <source>
        <dbReference type="PROSITE-ProRule" id="PRU00339"/>
    </source>
</evidence>
<dbReference type="SUPFAM" id="SSF48452">
    <property type="entry name" value="TPR-like"/>
    <property type="match status" value="1"/>
</dbReference>
<keyword evidence="5" id="KW-1185">Reference proteome</keyword>
<dbReference type="SMART" id="SM00028">
    <property type="entry name" value="TPR"/>
    <property type="match status" value="3"/>
</dbReference>
<feature type="repeat" description="TPR" evidence="3">
    <location>
        <begin position="41"/>
        <end position="74"/>
    </location>
</feature>
<dbReference type="Gene3D" id="1.25.40.10">
    <property type="entry name" value="Tetratricopeptide repeat domain"/>
    <property type="match status" value="2"/>
</dbReference>
<organism evidence="4 5">
    <name type="scientific">Solidesulfovibrio carbinolicus</name>
    <dbReference type="NCBI Taxonomy" id="296842"/>
    <lineage>
        <taxon>Bacteria</taxon>
        <taxon>Pseudomonadati</taxon>
        <taxon>Thermodesulfobacteriota</taxon>
        <taxon>Desulfovibrionia</taxon>
        <taxon>Desulfovibrionales</taxon>
        <taxon>Desulfovibrionaceae</taxon>
        <taxon>Solidesulfovibrio</taxon>
    </lineage>
</organism>
<keyword evidence="1" id="KW-0677">Repeat</keyword>
<dbReference type="AlphaFoldDB" id="A0A4P6I5D8"/>
<keyword evidence="2 3" id="KW-0802">TPR repeat</keyword>
<evidence type="ECO:0000313" key="4">
    <source>
        <dbReference type="EMBL" id="QAZ69279.1"/>
    </source>
</evidence>
<sequence>MSGQLDYEINKELGECYLFMGDLDKAEEYYGKAMTSNGVHPDPYLGLATIAVQRGKLDEAMTLYRKASSIEADDRSLSGMALIEMERGQSAEAFTHFKGALSKNPENLVALFGLVRLAHADDRLDDVLPYLQDYLALDPLKHEVRFTLAGCLVSLGRHGEAGAEIDQILLQDPANDAARELADELKRIAA</sequence>
<dbReference type="PANTHER" id="PTHR44943">
    <property type="entry name" value="CELLULOSE SYNTHASE OPERON PROTEIN C"/>
    <property type="match status" value="1"/>
</dbReference>
<dbReference type="InterPro" id="IPR011990">
    <property type="entry name" value="TPR-like_helical_dom_sf"/>
</dbReference>
<dbReference type="PROSITE" id="PS50005">
    <property type="entry name" value="TPR"/>
    <property type="match status" value="2"/>
</dbReference>
<dbReference type="RefSeq" id="WP_129355524.1">
    <property type="nucleotide sequence ID" value="NZ_CP026538.1"/>
</dbReference>
<evidence type="ECO:0000256" key="2">
    <source>
        <dbReference type="ARBA" id="ARBA00022803"/>
    </source>
</evidence>
<dbReference type="OrthoDB" id="5452667at2"/>
<accession>A0A4P6I5D8</accession>
<proteinExistence type="predicted"/>
<dbReference type="Pfam" id="PF14559">
    <property type="entry name" value="TPR_19"/>
    <property type="match status" value="2"/>
</dbReference>
<dbReference type="EMBL" id="CP026538">
    <property type="protein sequence ID" value="QAZ69279.1"/>
    <property type="molecule type" value="Genomic_DNA"/>
</dbReference>